<dbReference type="GO" id="GO:0005655">
    <property type="term" value="C:nucleolar ribonuclease P complex"/>
    <property type="evidence" value="ECO:0007669"/>
    <property type="project" value="TreeGrafter"/>
</dbReference>
<comment type="similarity">
    <text evidence="4">Belongs to the eukaryotic/archaeal RNase P protein component 4 family.</text>
</comment>
<reference evidence="6" key="1">
    <citation type="submission" date="2021-07" db="EMBL/GenBank/DDBJ databases">
        <title>Elsinoe batatas strain:CRI-CJ2 Genome sequencing and assembly.</title>
        <authorList>
            <person name="Huang L."/>
        </authorList>
    </citation>
    <scope>NUCLEOTIDE SEQUENCE</scope>
    <source>
        <strain evidence="6">CRI-CJ2</strain>
    </source>
</reference>
<protein>
    <recommendedName>
        <fullName evidence="8">Rpr2-domain-containing protein</fullName>
    </recommendedName>
</protein>
<comment type="caution">
    <text evidence="6">The sequence shown here is derived from an EMBL/GenBank/DDBJ whole genome shotgun (WGS) entry which is preliminary data.</text>
</comment>
<dbReference type="OrthoDB" id="128536at2759"/>
<keyword evidence="2" id="KW-0479">Metal-binding</keyword>
<name>A0A8K0L5I8_9PEZI</name>
<gene>
    <name evidence="6" type="ORF">KVT40_003232</name>
</gene>
<organism evidence="6 7">
    <name type="scientific">Elsinoe batatas</name>
    <dbReference type="NCBI Taxonomy" id="2601811"/>
    <lineage>
        <taxon>Eukaryota</taxon>
        <taxon>Fungi</taxon>
        <taxon>Dikarya</taxon>
        <taxon>Ascomycota</taxon>
        <taxon>Pezizomycotina</taxon>
        <taxon>Dothideomycetes</taxon>
        <taxon>Dothideomycetidae</taxon>
        <taxon>Myriangiales</taxon>
        <taxon>Elsinoaceae</taxon>
        <taxon>Elsinoe</taxon>
    </lineage>
</organism>
<keyword evidence="7" id="KW-1185">Reference proteome</keyword>
<dbReference type="AlphaFoldDB" id="A0A8K0L5I8"/>
<dbReference type="Gene3D" id="6.20.50.20">
    <property type="match status" value="1"/>
</dbReference>
<evidence type="ECO:0000256" key="4">
    <source>
        <dbReference type="ARBA" id="ARBA00038402"/>
    </source>
</evidence>
<dbReference type="PANTHER" id="PTHR14742">
    <property type="entry name" value="RIBONUCLEASE P SUBUNIT P21"/>
    <property type="match status" value="1"/>
</dbReference>
<evidence type="ECO:0000256" key="5">
    <source>
        <dbReference type="SAM" id="MobiDB-lite"/>
    </source>
</evidence>
<sequence length="189" mass="20323">MSKGAKSRHLQARVTFLDRAAKLLAAQQFTASINVVRSTKIPDAPNNAAHANHTGTLQDTATTDTTANDTPQSTNTGLPLLLSSHMRTVAKRGQVRIAQDVKRSICKICSTPLIENKTSSTRIENTSTGERKAHADVKVVECLNCGGVKRFPIGARRQAKRSQRKDRKVLTEGQAKIAKGGEGKGIGRG</sequence>
<keyword evidence="1" id="KW-0819">tRNA processing</keyword>
<dbReference type="EMBL" id="JAESVG020000003">
    <property type="protein sequence ID" value="KAG8629367.1"/>
    <property type="molecule type" value="Genomic_DNA"/>
</dbReference>
<evidence type="ECO:0000256" key="1">
    <source>
        <dbReference type="ARBA" id="ARBA00022694"/>
    </source>
</evidence>
<feature type="compositionally biased region" description="Basic residues" evidence="5">
    <location>
        <begin position="157"/>
        <end position="167"/>
    </location>
</feature>
<dbReference type="GO" id="GO:0008033">
    <property type="term" value="P:tRNA processing"/>
    <property type="evidence" value="ECO:0007669"/>
    <property type="project" value="UniProtKB-KW"/>
</dbReference>
<feature type="region of interest" description="Disordered" evidence="5">
    <location>
        <begin position="45"/>
        <end position="77"/>
    </location>
</feature>
<feature type="region of interest" description="Disordered" evidence="5">
    <location>
        <begin position="156"/>
        <end position="189"/>
    </location>
</feature>
<dbReference type="GO" id="GO:0046872">
    <property type="term" value="F:metal ion binding"/>
    <property type="evidence" value="ECO:0007669"/>
    <property type="project" value="UniProtKB-KW"/>
</dbReference>
<evidence type="ECO:0008006" key="8">
    <source>
        <dbReference type="Google" id="ProtNLM"/>
    </source>
</evidence>
<dbReference type="InterPro" id="IPR007175">
    <property type="entry name" value="Rpr2/Snm1/Rpp21"/>
</dbReference>
<keyword evidence="3" id="KW-0862">Zinc</keyword>
<feature type="compositionally biased region" description="Low complexity" evidence="5">
    <location>
        <begin position="46"/>
        <end position="74"/>
    </location>
</feature>
<evidence type="ECO:0000313" key="6">
    <source>
        <dbReference type="EMBL" id="KAG8629367.1"/>
    </source>
</evidence>
<dbReference type="Pfam" id="PF04032">
    <property type="entry name" value="Rpr2"/>
    <property type="match status" value="1"/>
</dbReference>
<dbReference type="PANTHER" id="PTHR14742:SF0">
    <property type="entry name" value="RIBONUCLEASE P PROTEIN SUBUNIT P21"/>
    <property type="match status" value="1"/>
</dbReference>
<accession>A0A8K0L5I8</accession>
<evidence type="ECO:0000256" key="3">
    <source>
        <dbReference type="ARBA" id="ARBA00022833"/>
    </source>
</evidence>
<dbReference type="Proteomes" id="UP000809789">
    <property type="component" value="Unassembled WGS sequence"/>
</dbReference>
<evidence type="ECO:0000313" key="7">
    <source>
        <dbReference type="Proteomes" id="UP000809789"/>
    </source>
</evidence>
<evidence type="ECO:0000256" key="2">
    <source>
        <dbReference type="ARBA" id="ARBA00022723"/>
    </source>
</evidence>
<proteinExistence type="inferred from homology"/>